<evidence type="ECO:0000313" key="1">
    <source>
        <dbReference type="EMBL" id="CAB5237938.1"/>
    </source>
</evidence>
<sequence length="446" mass="47272">MARPWELGGLASRGNLNARLLEQQSRGIPRGPVFNNNPTGVNNGSLQPGSGMNMAPIRGNAYQPPLRGAMTEAGQSLMRSVGTASSPGPMPSPPNFARPIMMNRTGLPLSVANDRTGDATAQAKVGMQALNTNRGILPGSTTFAPSPYQAQANEINQRIARGQQAMAAPLAPTPPNRFFQPQGRDPQDPSSFAVRGIHPGQGNFVDRGGQIQSRIDTSGARNVLAGQPESTNTAMRPLDMPGYTMVGNSMVPNSRLPQPSTANAYNRGLGGMTPNEFRDAQAGNGDPLLMTPQAAGILNAQDRAAANPYNNNGLTSIQQTIANRRFRNYGGASRDAAISRFQTKNGAAVTGRGADINPVNSWDVQATPEQLQQADDFRGGVHFPETSLPYVSADMGQAANSMGRILPWTPQAGVNPAFNPSFRLRPLDTSVFNPVTNPGIRRGFPG</sequence>
<gene>
    <name evidence="1" type="ORF">UFOVP142_29</name>
</gene>
<proteinExistence type="predicted"/>
<accession>A0A6J7XN75</accession>
<organism evidence="1">
    <name type="scientific">uncultured Caudovirales phage</name>
    <dbReference type="NCBI Taxonomy" id="2100421"/>
    <lineage>
        <taxon>Viruses</taxon>
        <taxon>Duplodnaviria</taxon>
        <taxon>Heunggongvirae</taxon>
        <taxon>Uroviricota</taxon>
        <taxon>Caudoviricetes</taxon>
        <taxon>Peduoviridae</taxon>
        <taxon>Maltschvirus</taxon>
        <taxon>Maltschvirus maltsch</taxon>
    </lineage>
</organism>
<protein>
    <submittedName>
        <fullName evidence="1">Uncharacterized protein</fullName>
    </submittedName>
</protein>
<reference evidence="1" key="1">
    <citation type="submission" date="2020-05" db="EMBL/GenBank/DDBJ databases">
        <authorList>
            <person name="Chiriac C."/>
            <person name="Salcher M."/>
            <person name="Ghai R."/>
            <person name="Kavagutti S V."/>
        </authorList>
    </citation>
    <scope>NUCLEOTIDE SEQUENCE</scope>
</reference>
<name>A0A6J7XN75_9CAUD</name>
<dbReference type="EMBL" id="LR798460">
    <property type="protein sequence ID" value="CAB5237938.1"/>
    <property type="molecule type" value="Genomic_DNA"/>
</dbReference>